<dbReference type="AlphaFoldDB" id="A0AAV5AIL2"/>
<dbReference type="GO" id="GO:0047372">
    <property type="term" value="F:monoacylglycerol lipase activity"/>
    <property type="evidence" value="ECO:0007669"/>
    <property type="project" value="TreeGrafter"/>
</dbReference>
<dbReference type="Gene3D" id="3.40.50.1820">
    <property type="entry name" value="alpha/beta hydrolase"/>
    <property type="match status" value="1"/>
</dbReference>
<dbReference type="Pfam" id="PF00561">
    <property type="entry name" value="Abhydrolase_1"/>
    <property type="match status" value="1"/>
</dbReference>
<dbReference type="EMBL" id="BPWL01000007">
    <property type="protein sequence ID" value="GJJ12321.1"/>
    <property type="molecule type" value="Genomic_DNA"/>
</dbReference>
<dbReference type="Proteomes" id="UP001050691">
    <property type="component" value="Unassembled WGS sequence"/>
</dbReference>
<dbReference type="PANTHER" id="PTHR43798">
    <property type="entry name" value="MONOACYLGLYCEROL LIPASE"/>
    <property type="match status" value="1"/>
</dbReference>
<gene>
    <name evidence="2" type="ORF">Clacol_006562</name>
</gene>
<dbReference type="InterPro" id="IPR029058">
    <property type="entry name" value="AB_hydrolase_fold"/>
</dbReference>
<dbReference type="InterPro" id="IPR050266">
    <property type="entry name" value="AB_hydrolase_sf"/>
</dbReference>
<dbReference type="InterPro" id="IPR000073">
    <property type="entry name" value="AB_hydrolase_1"/>
</dbReference>
<proteinExistence type="predicted"/>
<keyword evidence="3" id="KW-1185">Reference proteome</keyword>
<dbReference type="GO" id="GO:0046464">
    <property type="term" value="P:acylglycerol catabolic process"/>
    <property type="evidence" value="ECO:0007669"/>
    <property type="project" value="TreeGrafter"/>
</dbReference>
<comment type="caution">
    <text evidence="2">The sequence shown here is derived from an EMBL/GenBank/DDBJ whole genome shotgun (WGS) entry which is preliminary data.</text>
</comment>
<dbReference type="GO" id="GO:0016020">
    <property type="term" value="C:membrane"/>
    <property type="evidence" value="ECO:0007669"/>
    <property type="project" value="TreeGrafter"/>
</dbReference>
<dbReference type="PRINTS" id="PR00412">
    <property type="entry name" value="EPOXHYDRLASE"/>
</dbReference>
<name>A0AAV5AIL2_9AGAM</name>
<evidence type="ECO:0000313" key="3">
    <source>
        <dbReference type="Proteomes" id="UP001050691"/>
    </source>
</evidence>
<feature type="domain" description="AB hydrolase-1" evidence="1">
    <location>
        <begin position="34"/>
        <end position="157"/>
    </location>
</feature>
<accession>A0AAV5AIL2</accession>
<dbReference type="PANTHER" id="PTHR43798:SF33">
    <property type="entry name" value="HYDROLASE, PUTATIVE (AFU_ORTHOLOGUE AFUA_2G14860)-RELATED"/>
    <property type="match status" value="1"/>
</dbReference>
<dbReference type="InterPro" id="IPR000639">
    <property type="entry name" value="Epox_hydrolase-like"/>
</dbReference>
<evidence type="ECO:0000259" key="1">
    <source>
        <dbReference type="Pfam" id="PF00561"/>
    </source>
</evidence>
<dbReference type="SUPFAM" id="SSF53474">
    <property type="entry name" value="alpha/beta-Hydrolases"/>
    <property type="match status" value="1"/>
</dbReference>
<protein>
    <recommendedName>
        <fullName evidence="1">AB hydrolase-1 domain-containing protein</fullName>
    </recommendedName>
</protein>
<organism evidence="2 3">
    <name type="scientific">Clathrus columnatus</name>
    <dbReference type="NCBI Taxonomy" id="1419009"/>
    <lineage>
        <taxon>Eukaryota</taxon>
        <taxon>Fungi</taxon>
        <taxon>Dikarya</taxon>
        <taxon>Basidiomycota</taxon>
        <taxon>Agaricomycotina</taxon>
        <taxon>Agaricomycetes</taxon>
        <taxon>Phallomycetidae</taxon>
        <taxon>Phallales</taxon>
        <taxon>Clathraceae</taxon>
        <taxon>Clathrus</taxon>
    </lineage>
</organism>
<dbReference type="PRINTS" id="PR00111">
    <property type="entry name" value="ABHYDROLASE"/>
</dbReference>
<evidence type="ECO:0000313" key="2">
    <source>
        <dbReference type="EMBL" id="GJJ12321.1"/>
    </source>
</evidence>
<sequence>MGFASEGFTEHLTHVSSEATIAGYYRPGQDPTKPVLILLHGYPQNSLMWTSFVTEVPSEFSIYVPDLPGYGQSTKEPSPSGDSYAHSKREFAKDILEALDLLLHRSVPAKVIPYGHDRGGRVAYRMALDYPDRVLGIGVLDIVPTSVVFLSSPYPYPETLISGSTRFFFTTIFQRWTRQDELPQWAIDGIEQYCDPVNGKKRIQGSCEDYRAGATHDVEFDLQDGLDPSNLRPVFKVPILALSSNHLRRRFDVDTIWRSLAPDGLVTSMKIGQDNTGHFLINEAQEEVGETTRQWLKEHW</sequence>
<reference evidence="2" key="1">
    <citation type="submission" date="2021-10" db="EMBL/GenBank/DDBJ databases">
        <title>De novo Genome Assembly of Clathrus columnatus (Basidiomycota, Fungi) Using Illumina and Nanopore Sequence Data.</title>
        <authorList>
            <person name="Ogiso-Tanaka E."/>
            <person name="Itagaki H."/>
            <person name="Hosoya T."/>
            <person name="Hosaka K."/>
        </authorList>
    </citation>
    <scope>NUCLEOTIDE SEQUENCE</scope>
    <source>
        <strain evidence="2">MO-923</strain>
    </source>
</reference>